<name>A0A9D3WEL4_9ROSI</name>
<dbReference type="EMBL" id="JAIQCV010000002">
    <property type="protein sequence ID" value="KAH1121900.1"/>
    <property type="molecule type" value="Genomic_DNA"/>
</dbReference>
<protein>
    <recommendedName>
        <fullName evidence="3">CCHC-type domain-containing protein</fullName>
    </recommendedName>
</protein>
<reference evidence="1 2" key="1">
    <citation type="journal article" date="2021" name="Plant Biotechnol. J.">
        <title>Multi-omics assisted identification of the key and species-specific regulatory components of drought-tolerant mechanisms in Gossypium stocksii.</title>
        <authorList>
            <person name="Yu D."/>
            <person name="Ke L."/>
            <person name="Zhang D."/>
            <person name="Wu Y."/>
            <person name="Sun Y."/>
            <person name="Mei J."/>
            <person name="Sun J."/>
            <person name="Sun Y."/>
        </authorList>
    </citation>
    <scope>NUCLEOTIDE SEQUENCE [LARGE SCALE GENOMIC DNA]</scope>
    <source>
        <strain evidence="2">cv. E1</strain>
        <tissue evidence="1">Leaf</tissue>
    </source>
</reference>
<organism evidence="1 2">
    <name type="scientific">Gossypium stocksii</name>
    <dbReference type="NCBI Taxonomy" id="47602"/>
    <lineage>
        <taxon>Eukaryota</taxon>
        <taxon>Viridiplantae</taxon>
        <taxon>Streptophyta</taxon>
        <taxon>Embryophyta</taxon>
        <taxon>Tracheophyta</taxon>
        <taxon>Spermatophyta</taxon>
        <taxon>Magnoliopsida</taxon>
        <taxon>eudicotyledons</taxon>
        <taxon>Gunneridae</taxon>
        <taxon>Pentapetalae</taxon>
        <taxon>rosids</taxon>
        <taxon>malvids</taxon>
        <taxon>Malvales</taxon>
        <taxon>Malvaceae</taxon>
        <taxon>Malvoideae</taxon>
        <taxon>Gossypium</taxon>
    </lineage>
</organism>
<proteinExistence type="predicted"/>
<evidence type="ECO:0000313" key="2">
    <source>
        <dbReference type="Proteomes" id="UP000828251"/>
    </source>
</evidence>
<comment type="caution">
    <text evidence="1">The sequence shown here is derived from an EMBL/GenBank/DDBJ whole genome shotgun (WGS) entry which is preliminary data.</text>
</comment>
<dbReference type="AlphaFoldDB" id="A0A9D3WEL4"/>
<evidence type="ECO:0008006" key="3">
    <source>
        <dbReference type="Google" id="ProtNLM"/>
    </source>
</evidence>
<sequence>MSKILIAGRIQRVKYESLPLVCFGCGRYGHNKGICTYRADNAKPPTMVEDPPPQEVFEMLQKIEEERFGLWMLVEWKQRRGTRLVAVKSTRDLVVGESKGSRFESLSAFSGDDSGRVNQDIIVEDVDQISKAQIEDDKRDGLKVGRKILKPSNSLSGPFSGLAKNPFDDGSRMKPIIIKENMRDFSFQATSPKLDGGKYLAVSFISSGETKMVDANTQREESPNLRLNMGVNTGQRSCEEMERLVGENSK</sequence>
<dbReference type="Proteomes" id="UP000828251">
    <property type="component" value="Unassembled WGS sequence"/>
</dbReference>
<accession>A0A9D3WEL4</accession>
<gene>
    <name evidence="1" type="ORF">J1N35_005060</name>
</gene>
<evidence type="ECO:0000313" key="1">
    <source>
        <dbReference type="EMBL" id="KAH1121900.1"/>
    </source>
</evidence>
<keyword evidence="2" id="KW-1185">Reference proteome</keyword>